<dbReference type="PANTHER" id="PTHR12378">
    <property type="entry name" value="DESUMOYLATING ISOPEPTIDASE"/>
    <property type="match status" value="1"/>
</dbReference>
<organism evidence="5 7">
    <name type="scientific">Smittium mucronatum</name>
    <dbReference type="NCBI Taxonomy" id="133383"/>
    <lineage>
        <taxon>Eukaryota</taxon>
        <taxon>Fungi</taxon>
        <taxon>Fungi incertae sedis</taxon>
        <taxon>Zoopagomycota</taxon>
        <taxon>Kickxellomycotina</taxon>
        <taxon>Harpellomycetes</taxon>
        <taxon>Harpellales</taxon>
        <taxon>Legeriomycetaceae</taxon>
        <taxon>Smittium</taxon>
    </lineage>
</organism>
<dbReference type="GO" id="GO:0070646">
    <property type="term" value="P:protein modification by small protein removal"/>
    <property type="evidence" value="ECO:0007669"/>
    <property type="project" value="TreeGrafter"/>
</dbReference>
<evidence type="ECO:0000259" key="4">
    <source>
        <dbReference type="PROSITE" id="PS51858"/>
    </source>
</evidence>
<protein>
    <submittedName>
        <fullName evidence="5">Desumoylating isopeptidase 1</fullName>
    </submittedName>
</protein>
<evidence type="ECO:0000313" key="5">
    <source>
        <dbReference type="EMBL" id="OLY84681.1"/>
    </source>
</evidence>
<proteinExistence type="inferred from homology"/>
<dbReference type="GO" id="GO:0008233">
    <property type="term" value="F:peptidase activity"/>
    <property type="evidence" value="ECO:0007669"/>
    <property type="project" value="UniProtKB-KW"/>
</dbReference>
<sequence length="94" mass="10486">MSNKSSTVKVYVYDLSGGLANQFSKAFLGSQIDGIWHTSVVVYGKEYYFGTGISISKPGFSQHGQPMEIIDMGTTDIPEDDFNELLDELMIHWT</sequence>
<keyword evidence="3" id="KW-0378">Hydrolase</keyword>
<dbReference type="EMBL" id="LSSL01000399">
    <property type="protein sequence ID" value="OLY84681.1"/>
    <property type="molecule type" value="Genomic_DNA"/>
</dbReference>
<feature type="domain" description="PPPDE" evidence="4">
    <location>
        <begin position="6"/>
        <end position="94"/>
    </location>
</feature>
<dbReference type="GO" id="GO:0006508">
    <property type="term" value="P:proteolysis"/>
    <property type="evidence" value="ECO:0007669"/>
    <property type="project" value="UniProtKB-KW"/>
</dbReference>
<dbReference type="AlphaFoldDB" id="A0A1R0H6G5"/>
<evidence type="ECO:0000256" key="2">
    <source>
        <dbReference type="ARBA" id="ARBA00022670"/>
    </source>
</evidence>
<evidence type="ECO:0000313" key="6">
    <source>
        <dbReference type="EMBL" id="OLY84784.1"/>
    </source>
</evidence>
<comment type="similarity">
    <text evidence="1">Belongs to the DeSI family.</text>
</comment>
<dbReference type="PROSITE" id="PS51858">
    <property type="entry name" value="PPPDE"/>
    <property type="match status" value="1"/>
</dbReference>
<dbReference type="STRING" id="133383.A0A1R0H6G5"/>
<dbReference type="Pfam" id="PF05903">
    <property type="entry name" value="Peptidase_C97"/>
    <property type="match status" value="1"/>
</dbReference>
<name>A0A1R0H6G5_9FUNG</name>
<evidence type="ECO:0000313" key="7">
    <source>
        <dbReference type="Proteomes" id="UP000187455"/>
    </source>
</evidence>
<keyword evidence="2" id="KW-0645">Protease</keyword>
<dbReference type="InterPro" id="IPR042266">
    <property type="entry name" value="PPPDE_sf"/>
</dbReference>
<comment type="caution">
    <text evidence="5">The sequence shown here is derived from an EMBL/GenBank/DDBJ whole genome shotgun (WGS) entry which is preliminary data.</text>
</comment>
<dbReference type="Proteomes" id="UP000187455">
    <property type="component" value="Unassembled WGS sequence"/>
</dbReference>
<dbReference type="Gene3D" id="3.90.1720.30">
    <property type="entry name" value="PPPDE domains"/>
    <property type="match status" value="1"/>
</dbReference>
<reference evidence="5" key="2">
    <citation type="submission" date="2017-01" db="EMBL/GenBank/DDBJ databases">
        <authorList>
            <person name="Mah S.A."/>
            <person name="Swanson W.J."/>
            <person name="Moy G.W."/>
            <person name="Vacquier V.D."/>
        </authorList>
    </citation>
    <scope>NUCLEOTIDE SEQUENCE</scope>
    <source>
        <strain evidence="5">ALG-7-W6</strain>
    </source>
</reference>
<dbReference type="OrthoDB" id="21221at2759"/>
<keyword evidence="7" id="KW-1185">Reference proteome</keyword>
<dbReference type="SMART" id="SM01179">
    <property type="entry name" value="DUF862"/>
    <property type="match status" value="1"/>
</dbReference>
<evidence type="ECO:0000256" key="1">
    <source>
        <dbReference type="ARBA" id="ARBA00008140"/>
    </source>
</evidence>
<reference evidence="5 7" key="1">
    <citation type="journal article" date="2016" name="Mol. Biol. Evol.">
        <title>Genome-Wide Survey of Gut Fungi (Harpellales) Reveals the First Horizontally Transferred Ubiquitin Gene from a Mosquito Host.</title>
        <authorList>
            <person name="Wang Y."/>
            <person name="White M.M."/>
            <person name="Kvist S."/>
            <person name="Moncalvo J.M."/>
        </authorList>
    </citation>
    <scope>NUCLEOTIDE SEQUENCE [LARGE SCALE GENOMIC DNA]</scope>
    <source>
        <strain evidence="5 7">ALG-7-W6</strain>
    </source>
</reference>
<gene>
    <name evidence="6" type="ORF">AYI68_g1049</name>
    <name evidence="5" type="ORF">AYI68_g1147</name>
</gene>
<accession>A0A1R0H6G5</accession>
<evidence type="ECO:0000256" key="3">
    <source>
        <dbReference type="ARBA" id="ARBA00022801"/>
    </source>
</evidence>
<dbReference type="EMBL" id="LSSL01000359">
    <property type="protein sequence ID" value="OLY84784.1"/>
    <property type="molecule type" value="Genomic_DNA"/>
</dbReference>
<dbReference type="PANTHER" id="PTHR12378:SF7">
    <property type="entry name" value="DESUMOYLATING ISOPEPTIDASE 1"/>
    <property type="match status" value="1"/>
</dbReference>
<dbReference type="InterPro" id="IPR008580">
    <property type="entry name" value="PPPDE_dom"/>
</dbReference>